<comment type="caution">
    <text evidence="2">The sequence shown here is derived from an EMBL/GenBank/DDBJ whole genome shotgun (WGS) entry which is preliminary data.</text>
</comment>
<feature type="region of interest" description="Disordered" evidence="1">
    <location>
        <begin position="89"/>
        <end position="123"/>
    </location>
</feature>
<dbReference type="AlphaFoldDB" id="A0A8S3W222"/>
<evidence type="ECO:0000313" key="3">
    <source>
        <dbReference type="Proteomes" id="UP000691718"/>
    </source>
</evidence>
<sequence length="142" mass="15855">MRKLKNDAGRSLIQPTGTVAITFASNVLPDHASWLAVRGKSVYYASDEVLKLSEINEDSASQEKGEGKNYKNENSPHLSLEIEEISQNIQGGSRTCPRENKSSLNVQEGNRTRPRENKSSQDCCRKDKGEIICLQKSKHHDV</sequence>
<feature type="region of interest" description="Disordered" evidence="1">
    <location>
        <begin position="56"/>
        <end position="76"/>
    </location>
</feature>
<dbReference type="Proteomes" id="UP000691718">
    <property type="component" value="Unassembled WGS sequence"/>
</dbReference>
<feature type="compositionally biased region" description="Basic and acidic residues" evidence="1">
    <location>
        <begin position="61"/>
        <end position="71"/>
    </location>
</feature>
<reference evidence="2" key="1">
    <citation type="submission" date="2021-04" db="EMBL/GenBank/DDBJ databases">
        <authorList>
            <person name="Tunstrom K."/>
        </authorList>
    </citation>
    <scope>NUCLEOTIDE SEQUENCE</scope>
</reference>
<keyword evidence="3" id="KW-1185">Reference proteome</keyword>
<feature type="compositionally biased region" description="Basic and acidic residues" evidence="1">
    <location>
        <begin position="110"/>
        <end position="123"/>
    </location>
</feature>
<accession>A0A8S3W222</accession>
<name>A0A8S3W222_PARAO</name>
<proteinExistence type="predicted"/>
<dbReference type="OrthoDB" id="10044176at2759"/>
<evidence type="ECO:0000256" key="1">
    <source>
        <dbReference type="SAM" id="MobiDB-lite"/>
    </source>
</evidence>
<dbReference type="EMBL" id="CAJQZP010000080">
    <property type="protein sequence ID" value="CAG4936539.1"/>
    <property type="molecule type" value="Genomic_DNA"/>
</dbReference>
<organism evidence="2 3">
    <name type="scientific">Parnassius apollo</name>
    <name type="common">Apollo butterfly</name>
    <name type="synonym">Papilio apollo</name>
    <dbReference type="NCBI Taxonomy" id="110799"/>
    <lineage>
        <taxon>Eukaryota</taxon>
        <taxon>Metazoa</taxon>
        <taxon>Ecdysozoa</taxon>
        <taxon>Arthropoda</taxon>
        <taxon>Hexapoda</taxon>
        <taxon>Insecta</taxon>
        <taxon>Pterygota</taxon>
        <taxon>Neoptera</taxon>
        <taxon>Endopterygota</taxon>
        <taxon>Lepidoptera</taxon>
        <taxon>Glossata</taxon>
        <taxon>Ditrysia</taxon>
        <taxon>Papilionoidea</taxon>
        <taxon>Papilionidae</taxon>
        <taxon>Parnassiinae</taxon>
        <taxon>Parnassini</taxon>
        <taxon>Parnassius</taxon>
        <taxon>Parnassius</taxon>
    </lineage>
</organism>
<gene>
    <name evidence="2" type="ORF">PAPOLLO_LOCUS1219</name>
</gene>
<protein>
    <submittedName>
        <fullName evidence="2">(apollo) hypothetical protein</fullName>
    </submittedName>
</protein>
<evidence type="ECO:0000313" key="2">
    <source>
        <dbReference type="EMBL" id="CAG4936539.1"/>
    </source>
</evidence>